<evidence type="ECO:0000313" key="2">
    <source>
        <dbReference type="EMBL" id="EGT39865.1"/>
    </source>
</evidence>
<sequence length="520" mass="60670">MEVDEALEAQAIITAVFNNPDLVEKFLEGATDDIRDSMQFRLVNRTFREACHGILRQTQRKAKIEYIKRECSNRDQYLKMSGRVYINHHPLRISNVENYFHFLKGINVNIESVVIKNLWGLKASFQKDLHDSINKVLIGDDRYALIQLIGMNEICKESCEDCFSIPNHCVEYGPLRIDHLKKSFPEPREFEKLIVTDYLLDDIANSCIEPSNSKEDCYKALSDLIPSNISCKTLVLKISEGRKQWRDPNQPPAERIPEHHFGGHPYEQREMPREVLEFMLKQWKVQLVSLKFVGKNHQDSYTKGEWTQNAWFSALCFKDHVEERYDTDFKVNEVLVDLTDSSNTLSNMLHSRRIGMQGQQGSLVTNIRRVFFCDKIIIQFSHFHPGSSSIEDITEGMMNEFFSEEQVNLDIEVIYYSRVQDDTTYFIDLWNLDYEKLPAVFKNFDYTHIPTLTPEWHWSMEGQGVDKEGMKKKEWIGSGCQMVNRRKKCTAEWKILVQKNPFKPDRSMYAGMGAAVFGMF</sequence>
<keyword evidence="3" id="KW-1185">Reference proteome</keyword>
<dbReference type="EMBL" id="GL379805">
    <property type="protein sequence ID" value="EGT39865.1"/>
    <property type="molecule type" value="Genomic_DNA"/>
</dbReference>
<evidence type="ECO:0000313" key="3">
    <source>
        <dbReference type="Proteomes" id="UP000008068"/>
    </source>
</evidence>
<dbReference type="InParanoid" id="G0MPM2"/>
<dbReference type="Pfam" id="PF06542">
    <property type="entry name" value="PHA-1"/>
    <property type="match status" value="1"/>
</dbReference>
<dbReference type="HOGENOM" id="CLU_039877_0_0_1"/>
<protein>
    <submittedName>
        <fullName evidence="2">Uncharacterized protein</fullName>
    </submittedName>
</protein>
<dbReference type="InterPro" id="IPR009497">
    <property type="entry name" value="Regulator_protein_PHA-1"/>
</dbReference>
<gene>
    <name evidence="2" type="ORF">CAEBREN_16410</name>
</gene>
<dbReference type="Proteomes" id="UP000008068">
    <property type="component" value="Unassembled WGS sequence"/>
</dbReference>
<proteinExistence type="predicted"/>
<dbReference type="AlphaFoldDB" id="G0MPM2"/>
<accession>G0MPM2</accession>
<organism evidence="3">
    <name type="scientific">Caenorhabditis brenneri</name>
    <name type="common">Nematode worm</name>
    <dbReference type="NCBI Taxonomy" id="135651"/>
    <lineage>
        <taxon>Eukaryota</taxon>
        <taxon>Metazoa</taxon>
        <taxon>Ecdysozoa</taxon>
        <taxon>Nematoda</taxon>
        <taxon>Chromadorea</taxon>
        <taxon>Rhabditida</taxon>
        <taxon>Rhabditina</taxon>
        <taxon>Rhabditomorpha</taxon>
        <taxon>Rhabditoidea</taxon>
        <taxon>Rhabditidae</taxon>
        <taxon>Peloderinae</taxon>
        <taxon>Caenorhabditis</taxon>
    </lineage>
</organism>
<feature type="region of interest" description="Disordered" evidence="1">
    <location>
        <begin position="245"/>
        <end position="264"/>
    </location>
</feature>
<dbReference type="eggNOG" id="ENOG502TJPN">
    <property type="taxonomic scope" value="Eukaryota"/>
</dbReference>
<dbReference type="OMA" id="EICKESC"/>
<reference evidence="3" key="1">
    <citation type="submission" date="2011-07" db="EMBL/GenBank/DDBJ databases">
        <authorList>
            <consortium name="Caenorhabditis brenneri Sequencing and Analysis Consortium"/>
            <person name="Wilson R.K."/>
        </authorList>
    </citation>
    <scope>NUCLEOTIDE SEQUENCE [LARGE SCALE GENOMIC DNA]</scope>
    <source>
        <strain evidence="3">PB2801</strain>
    </source>
</reference>
<name>G0MPM2_CAEBE</name>
<feature type="compositionally biased region" description="Basic and acidic residues" evidence="1">
    <location>
        <begin position="255"/>
        <end position="264"/>
    </location>
</feature>
<evidence type="ECO:0000256" key="1">
    <source>
        <dbReference type="SAM" id="MobiDB-lite"/>
    </source>
</evidence>
<dbReference type="OrthoDB" id="5909158at2759"/>